<sequence length="175" mass="20114">MPGQRSITSFFSSPKPKPPLPAEAIPENKTSNKKVRSPLHNRNGSPPSEEPAKKKARRILDSDSEEEENEDQKPTMMECEESKEEEEEENESKEAEVVVASQSVEKEQVSPTSAKKDVPLRKTARKHMRKRESPPKQVKQECDSKDLEQNELEVKKEEEDKKIEQTTSQIKEVWF</sequence>
<feature type="region of interest" description="Disordered" evidence="1">
    <location>
        <begin position="1"/>
        <end position="175"/>
    </location>
</feature>
<dbReference type="AlphaFoldDB" id="A0A7M7NT38"/>
<evidence type="ECO:0008006" key="4">
    <source>
        <dbReference type="Google" id="ProtNLM"/>
    </source>
</evidence>
<evidence type="ECO:0000313" key="3">
    <source>
        <dbReference type="Proteomes" id="UP000007110"/>
    </source>
</evidence>
<feature type="compositionally biased region" description="Basic and acidic residues" evidence="1">
    <location>
        <begin position="50"/>
        <end position="61"/>
    </location>
</feature>
<protein>
    <recommendedName>
        <fullName evidence="4">DNA ligase 1-like</fullName>
    </recommendedName>
</protein>
<dbReference type="GeneID" id="115923875"/>
<feature type="compositionally biased region" description="Basic and acidic residues" evidence="1">
    <location>
        <begin position="131"/>
        <end position="164"/>
    </location>
</feature>
<feature type="compositionally biased region" description="Low complexity" evidence="1">
    <location>
        <begin position="1"/>
        <end position="14"/>
    </location>
</feature>
<dbReference type="Proteomes" id="UP000007110">
    <property type="component" value="Unassembled WGS sequence"/>
</dbReference>
<dbReference type="RefSeq" id="XP_030841133.1">
    <property type="nucleotide sequence ID" value="XM_030985273.1"/>
</dbReference>
<feature type="compositionally biased region" description="Acidic residues" evidence="1">
    <location>
        <begin position="78"/>
        <end position="91"/>
    </location>
</feature>
<dbReference type="InParanoid" id="A0A7M7NT38"/>
<reference evidence="2" key="2">
    <citation type="submission" date="2021-01" db="UniProtKB">
        <authorList>
            <consortium name="EnsemblMetazoa"/>
        </authorList>
    </citation>
    <scope>IDENTIFICATION</scope>
</reference>
<keyword evidence="3" id="KW-1185">Reference proteome</keyword>
<dbReference type="KEGG" id="spu:115923875"/>
<feature type="compositionally biased region" description="Basic and acidic residues" evidence="1">
    <location>
        <begin position="104"/>
        <end position="120"/>
    </location>
</feature>
<evidence type="ECO:0000256" key="1">
    <source>
        <dbReference type="SAM" id="MobiDB-lite"/>
    </source>
</evidence>
<accession>A0A7M7NT38</accession>
<feature type="compositionally biased region" description="Polar residues" evidence="1">
    <location>
        <begin position="165"/>
        <end position="175"/>
    </location>
</feature>
<proteinExistence type="predicted"/>
<reference evidence="3" key="1">
    <citation type="submission" date="2015-02" db="EMBL/GenBank/DDBJ databases">
        <title>Genome sequencing for Strongylocentrotus purpuratus.</title>
        <authorList>
            <person name="Murali S."/>
            <person name="Liu Y."/>
            <person name="Vee V."/>
            <person name="English A."/>
            <person name="Wang M."/>
            <person name="Skinner E."/>
            <person name="Han Y."/>
            <person name="Muzny D.M."/>
            <person name="Worley K.C."/>
            <person name="Gibbs R.A."/>
        </authorList>
    </citation>
    <scope>NUCLEOTIDE SEQUENCE</scope>
</reference>
<dbReference type="EnsemblMetazoa" id="XM_030985273">
    <property type="protein sequence ID" value="XP_030841133"/>
    <property type="gene ID" value="LOC115923875"/>
</dbReference>
<organism evidence="2 3">
    <name type="scientific">Strongylocentrotus purpuratus</name>
    <name type="common">Purple sea urchin</name>
    <dbReference type="NCBI Taxonomy" id="7668"/>
    <lineage>
        <taxon>Eukaryota</taxon>
        <taxon>Metazoa</taxon>
        <taxon>Echinodermata</taxon>
        <taxon>Eleutherozoa</taxon>
        <taxon>Echinozoa</taxon>
        <taxon>Echinoidea</taxon>
        <taxon>Euechinoidea</taxon>
        <taxon>Echinacea</taxon>
        <taxon>Camarodonta</taxon>
        <taxon>Echinidea</taxon>
        <taxon>Strongylocentrotidae</taxon>
        <taxon>Strongylocentrotus</taxon>
    </lineage>
</organism>
<evidence type="ECO:0000313" key="2">
    <source>
        <dbReference type="EnsemblMetazoa" id="XP_030841133"/>
    </source>
</evidence>
<name>A0A7M7NT38_STRPU</name>